<proteinExistence type="predicted"/>
<dbReference type="Proteomes" id="UP001314170">
    <property type="component" value="Unassembled WGS sequence"/>
</dbReference>
<evidence type="ECO:0000313" key="2">
    <source>
        <dbReference type="EMBL" id="CAK7348784.1"/>
    </source>
</evidence>
<feature type="compositionally biased region" description="Polar residues" evidence="1">
    <location>
        <begin position="18"/>
        <end position="38"/>
    </location>
</feature>
<dbReference type="EMBL" id="CAWUPB010001173">
    <property type="protein sequence ID" value="CAK7348784.1"/>
    <property type="molecule type" value="Genomic_DNA"/>
</dbReference>
<comment type="caution">
    <text evidence="2">The sequence shown here is derived from an EMBL/GenBank/DDBJ whole genome shotgun (WGS) entry which is preliminary data.</text>
</comment>
<evidence type="ECO:0000313" key="3">
    <source>
        <dbReference type="Proteomes" id="UP001314170"/>
    </source>
</evidence>
<organism evidence="2 3">
    <name type="scientific">Dovyalis caffra</name>
    <dbReference type="NCBI Taxonomy" id="77055"/>
    <lineage>
        <taxon>Eukaryota</taxon>
        <taxon>Viridiplantae</taxon>
        <taxon>Streptophyta</taxon>
        <taxon>Embryophyta</taxon>
        <taxon>Tracheophyta</taxon>
        <taxon>Spermatophyta</taxon>
        <taxon>Magnoliopsida</taxon>
        <taxon>eudicotyledons</taxon>
        <taxon>Gunneridae</taxon>
        <taxon>Pentapetalae</taxon>
        <taxon>rosids</taxon>
        <taxon>fabids</taxon>
        <taxon>Malpighiales</taxon>
        <taxon>Salicaceae</taxon>
        <taxon>Flacourtieae</taxon>
        <taxon>Dovyalis</taxon>
    </lineage>
</organism>
<sequence length="115" mass="13053">MTEREQTSIPEAEMMPMPTSNLRNYQNRTRGPLTQGTKQNKIRCNEGAEKAACLLNIGVAVAPEAVGRFKACLGKIQSMPNVKDWDKHLSLVMKRQKQESRWRTQRANRVVVENG</sequence>
<reference evidence="2 3" key="1">
    <citation type="submission" date="2024-01" db="EMBL/GenBank/DDBJ databases">
        <authorList>
            <person name="Waweru B."/>
        </authorList>
    </citation>
    <scope>NUCLEOTIDE SEQUENCE [LARGE SCALE GENOMIC DNA]</scope>
</reference>
<accession>A0AAV1SG04</accession>
<name>A0AAV1SG04_9ROSI</name>
<feature type="region of interest" description="Disordered" evidence="1">
    <location>
        <begin position="1"/>
        <end position="38"/>
    </location>
</feature>
<protein>
    <submittedName>
        <fullName evidence="2">Uncharacterized protein</fullName>
    </submittedName>
</protein>
<keyword evidence="3" id="KW-1185">Reference proteome</keyword>
<gene>
    <name evidence="2" type="ORF">DCAF_LOCUS21491</name>
</gene>
<dbReference type="AlphaFoldDB" id="A0AAV1SG04"/>
<evidence type="ECO:0000256" key="1">
    <source>
        <dbReference type="SAM" id="MobiDB-lite"/>
    </source>
</evidence>